<dbReference type="RefSeq" id="WP_115892310.1">
    <property type="nucleotide sequence ID" value="NZ_QREL01000001.1"/>
</dbReference>
<dbReference type="Proteomes" id="UP000256864">
    <property type="component" value="Unassembled WGS sequence"/>
</dbReference>
<sequence>MRRKLILTLLVLTLITATYHLMDPFAPSQGIHESPDDVIGSDELGTVERLGPYGNHDSSIRIAIITGIHPLEAKAHSAMIQAVEENSDSLRYMYVIYHVNVTKTPSDYEKGRMAGQILARRYVVPDISAGDYDLAVDVHSNRGNYAMRRFVFTPLPEERSRRIALELSSRISWLSYHFPESQTSPAYVTEPLIRNGTPAILYENFMYQDQSMTLENAREFLMTLDSLDVSMFK</sequence>
<keyword evidence="2" id="KW-1185">Reference proteome</keyword>
<reference evidence="1 2" key="1">
    <citation type="submission" date="2018-07" db="EMBL/GenBank/DDBJ databases">
        <title>Genomic Encyclopedia of Type Strains, Phase IV (KMG-IV): sequencing the most valuable type-strain genomes for metagenomic binning, comparative biology and taxonomic classification.</title>
        <authorList>
            <person name="Goeker M."/>
        </authorList>
    </citation>
    <scope>NUCLEOTIDE SEQUENCE [LARGE SCALE GENOMIC DNA]</scope>
    <source>
        <strain evidence="1 2">DSM 7466</strain>
    </source>
</reference>
<accession>A0A371NE97</accession>
<evidence type="ECO:0000313" key="2">
    <source>
        <dbReference type="Proteomes" id="UP000256864"/>
    </source>
</evidence>
<organism evidence="1 2">
    <name type="scientific">Methanothermobacter defluvii</name>
    <dbReference type="NCBI Taxonomy" id="49339"/>
    <lineage>
        <taxon>Archaea</taxon>
        <taxon>Methanobacteriati</taxon>
        <taxon>Methanobacteriota</taxon>
        <taxon>Methanomada group</taxon>
        <taxon>Methanobacteria</taxon>
        <taxon>Methanobacteriales</taxon>
        <taxon>Methanobacteriaceae</taxon>
        <taxon>Methanothermobacter</taxon>
    </lineage>
</organism>
<protein>
    <submittedName>
        <fullName evidence="1">Uncharacterized protein</fullName>
    </submittedName>
</protein>
<evidence type="ECO:0000313" key="1">
    <source>
        <dbReference type="EMBL" id="REE28819.1"/>
    </source>
</evidence>
<dbReference type="AlphaFoldDB" id="A0A371NE97"/>
<dbReference type="EMBL" id="QREL01000001">
    <property type="protein sequence ID" value="REE28819.1"/>
    <property type="molecule type" value="Genomic_DNA"/>
</dbReference>
<gene>
    <name evidence="1" type="ORF">C7452_0843</name>
</gene>
<name>A0A371NE97_9EURY</name>
<comment type="caution">
    <text evidence="1">The sequence shown here is derived from an EMBL/GenBank/DDBJ whole genome shotgun (WGS) entry which is preliminary data.</text>
</comment>
<proteinExistence type="predicted"/>